<organism evidence="2 3">
    <name type="scientific">Peptostreptococcus canis</name>
    <dbReference type="NCBI Taxonomy" id="1159213"/>
    <lineage>
        <taxon>Bacteria</taxon>
        <taxon>Bacillati</taxon>
        <taxon>Bacillota</taxon>
        <taxon>Clostridia</taxon>
        <taxon>Peptostreptococcales</taxon>
        <taxon>Peptostreptococcaceae</taxon>
        <taxon>Peptostreptococcus</taxon>
    </lineage>
</organism>
<dbReference type="InterPro" id="IPR021124">
    <property type="entry name" value="CRISPR-assoc_prot_Cas5"/>
</dbReference>
<dbReference type="InterPro" id="IPR013422">
    <property type="entry name" value="CRISPR-assoc_prot_Cas5_N"/>
</dbReference>
<evidence type="ECO:0000313" key="3">
    <source>
        <dbReference type="Proteomes" id="UP000713904"/>
    </source>
</evidence>
<evidence type="ECO:0000313" key="2">
    <source>
        <dbReference type="EMBL" id="MBC2576298.1"/>
    </source>
</evidence>
<evidence type="ECO:0000256" key="1">
    <source>
        <dbReference type="ARBA" id="ARBA00023118"/>
    </source>
</evidence>
<protein>
    <submittedName>
        <fullName evidence="2">CRISPR-associated protein Cas5</fullName>
    </submittedName>
</protein>
<gene>
    <name evidence="2" type="primary">cas5</name>
    <name evidence="2" type="ORF">HLB29_06330</name>
</gene>
<dbReference type="RefSeq" id="WP_185624326.1">
    <property type="nucleotide sequence ID" value="NZ_JABGBW010000004.1"/>
</dbReference>
<comment type="caution">
    <text evidence="2">The sequence shown here is derived from an EMBL/GenBank/DDBJ whole genome shotgun (WGS) entry which is preliminary data.</text>
</comment>
<dbReference type="EMBL" id="JABGBW010000004">
    <property type="protein sequence ID" value="MBC2576298.1"/>
    <property type="molecule type" value="Genomic_DNA"/>
</dbReference>
<reference evidence="2 3" key="1">
    <citation type="submission" date="2020-05" db="EMBL/GenBank/DDBJ databases">
        <title>Draft genome of xy-202 and genomic insight in genome of the genus Peptostreptococcus.</title>
        <authorList>
            <person name="Zhang Z."/>
        </authorList>
    </citation>
    <scope>NUCLEOTIDE SEQUENCE [LARGE SCALE GENOMIC DNA]</scope>
    <source>
        <strain evidence="2 3">DSM 27025</strain>
    </source>
</reference>
<sequence length="251" mass="29734">MKAIKLFLKQETANYKKPSSFQLKESYPLPPFSTVIGMVHNLCEFEEYMPMKISIQGKYNSKVNDLFTRYEFKNAMKFEKGRHNIKVGEYGIARGISTTELLVDVELMIHIVPEEQELVEKIYDSFLYPREYISLGRREDLVILDKVEIVDFDEIELEEDKNLRNKFSTYIPIDIYNTNNIKIDRHIGIPEEYRGTMYNLTRDYQLKNYGSKKAPKFFRDWNKVKVIYGSQISFTEDCKVYSDKEDIFVLN</sequence>
<dbReference type="Proteomes" id="UP000713904">
    <property type="component" value="Unassembled WGS sequence"/>
</dbReference>
<proteinExistence type="predicted"/>
<accession>A0ABR6TLK7</accession>
<name>A0ABR6TLK7_9FIRM</name>
<keyword evidence="1" id="KW-0051">Antiviral defense</keyword>
<dbReference type="Pfam" id="PF09704">
    <property type="entry name" value="Cas_Cas5d"/>
    <property type="match status" value="1"/>
</dbReference>
<keyword evidence="3" id="KW-1185">Reference proteome</keyword>
<dbReference type="NCBIfam" id="TIGR02593">
    <property type="entry name" value="CRISPR_cas5"/>
    <property type="match status" value="1"/>
</dbReference>